<sequence>MRFYLAYGFLVSAIMFVVIGYFDDHALRPFQVAVGLVILAYIVMFWPKRRRRFASGAHKVRRRE</sequence>
<dbReference type="EMBL" id="MHVR01000017">
    <property type="protein sequence ID" value="OHA95798.1"/>
    <property type="molecule type" value="Genomic_DNA"/>
</dbReference>
<proteinExistence type="predicted"/>
<reference evidence="1 2" key="1">
    <citation type="journal article" date="2016" name="Nat. Commun.">
        <title>Thousands of microbial genomes shed light on interconnected biogeochemical processes in an aquifer system.</title>
        <authorList>
            <person name="Anantharaman K."/>
            <person name="Brown C.T."/>
            <person name="Hug L.A."/>
            <person name="Sharon I."/>
            <person name="Castelle C.J."/>
            <person name="Probst A.J."/>
            <person name="Thomas B.C."/>
            <person name="Singh A."/>
            <person name="Wilkins M.J."/>
            <person name="Karaoz U."/>
            <person name="Brodie E.L."/>
            <person name="Williams K.H."/>
            <person name="Hubbard S.S."/>
            <person name="Banfield J.F."/>
        </authorList>
    </citation>
    <scope>NUCLEOTIDE SEQUENCE [LARGE SCALE GENOMIC DNA]</scope>
</reference>
<gene>
    <name evidence="1" type="ORF">A3C70_01255</name>
</gene>
<evidence type="ECO:0000313" key="1">
    <source>
        <dbReference type="EMBL" id="OHA95798.1"/>
    </source>
</evidence>
<protein>
    <submittedName>
        <fullName evidence="1">Uncharacterized protein</fullName>
    </submittedName>
</protein>
<dbReference type="AlphaFoldDB" id="A0A1G2TFG5"/>
<evidence type="ECO:0000313" key="2">
    <source>
        <dbReference type="Proteomes" id="UP000178175"/>
    </source>
</evidence>
<accession>A0A1G2TFG5</accession>
<comment type="caution">
    <text evidence="1">The sequence shown here is derived from an EMBL/GenBank/DDBJ whole genome shotgun (WGS) entry which is preliminary data.</text>
</comment>
<dbReference type="Proteomes" id="UP000178175">
    <property type="component" value="Unassembled WGS sequence"/>
</dbReference>
<name>A0A1G2TFG5_9BACT</name>
<organism evidence="1 2">
    <name type="scientific">Candidatus Zambryskibacteria bacterium RIFCSPHIGHO2_02_FULL_43_14</name>
    <dbReference type="NCBI Taxonomy" id="1802748"/>
    <lineage>
        <taxon>Bacteria</taxon>
        <taxon>Candidatus Zambryskiibacteriota</taxon>
    </lineage>
</organism>